<dbReference type="STRING" id="1448315.A0A319CDT8"/>
<evidence type="ECO:0000313" key="4">
    <source>
        <dbReference type="Proteomes" id="UP000248340"/>
    </source>
</evidence>
<dbReference type="VEuPathDB" id="FungiDB:BO82DRAFT_411914"/>
<name>A0A319CDT8_9EURO</name>
<evidence type="ECO:0000259" key="2">
    <source>
        <dbReference type="Pfam" id="PF00135"/>
    </source>
</evidence>
<accession>A0A319CDT8</accession>
<sequence length="359" mass="39403">MSHSSPLLQHRRRALVESLDEVRFEGTVANNVESFLNIRFGQDTSGFNRFAPPKPFNYAPGTLVNATQAGAACLQPQQEVSSMPLFHNFNTMSKDCLNLRNDQPAKTLSSAKLPVMVWIYGGGDSLGQIYDSAYDPTRLVNGAAQKGFPIIYVTANYRVRPLGLLPLAQLPPATPRISTSPDLAASRTKSPLSARARAQPEWSSDHGIQRSGKASTLAYEEADDGSFFTLPILASDTDVALFLAATRIKQVLALYPVSDFAGLPAKNISTQYFEVLPREPNEARHRILLSRSLHRPSPPPQPTCSLSTKRYCDPGTRTPIPPTSGSRTSATSPTSSTRRRAVRDTPRTRRQPIAFCPRR</sequence>
<dbReference type="PANTHER" id="PTHR11559">
    <property type="entry name" value="CARBOXYLESTERASE"/>
    <property type="match status" value="1"/>
</dbReference>
<feature type="domain" description="Carboxylesterase type B" evidence="2">
    <location>
        <begin position="29"/>
        <end position="165"/>
    </location>
</feature>
<protein>
    <submittedName>
        <fullName evidence="3">Alpha/beta-hydrolase</fullName>
    </submittedName>
</protein>
<dbReference type="SUPFAM" id="SSF53474">
    <property type="entry name" value="alpha/beta-Hydrolases"/>
    <property type="match status" value="1"/>
</dbReference>
<dbReference type="Gene3D" id="3.40.50.1820">
    <property type="entry name" value="alpha/beta hydrolase"/>
    <property type="match status" value="1"/>
</dbReference>
<keyword evidence="4" id="KW-1185">Reference proteome</keyword>
<dbReference type="Proteomes" id="UP000248340">
    <property type="component" value="Unassembled WGS sequence"/>
</dbReference>
<dbReference type="InterPro" id="IPR002018">
    <property type="entry name" value="CarbesteraseB"/>
</dbReference>
<dbReference type="GO" id="GO:0016787">
    <property type="term" value="F:hydrolase activity"/>
    <property type="evidence" value="ECO:0007669"/>
    <property type="project" value="UniProtKB-KW"/>
</dbReference>
<feature type="compositionally biased region" description="Polar residues" evidence="1">
    <location>
        <begin position="176"/>
        <end position="191"/>
    </location>
</feature>
<dbReference type="GeneID" id="37142559"/>
<keyword evidence="3" id="KW-0378">Hydrolase</keyword>
<dbReference type="InterPro" id="IPR050309">
    <property type="entry name" value="Type-B_Carboxylest/Lipase"/>
</dbReference>
<dbReference type="Pfam" id="PF00135">
    <property type="entry name" value="COesterase"/>
    <property type="match status" value="1"/>
</dbReference>
<organism evidence="3 4">
    <name type="scientific">Aspergillus uvarum CBS 121591</name>
    <dbReference type="NCBI Taxonomy" id="1448315"/>
    <lineage>
        <taxon>Eukaryota</taxon>
        <taxon>Fungi</taxon>
        <taxon>Dikarya</taxon>
        <taxon>Ascomycota</taxon>
        <taxon>Pezizomycotina</taxon>
        <taxon>Eurotiomycetes</taxon>
        <taxon>Eurotiomycetidae</taxon>
        <taxon>Eurotiales</taxon>
        <taxon>Aspergillaceae</taxon>
        <taxon>Aspergillus</taxon>
        <taxon>Aspergillus subgen. Circumdati</taxon>
    </lineage>
</organism>
<dbReference type="OrthoDB" id="408631at2759"/>
<dbReference type="EMBL" id="KZ821690">
    <property type="protein sequence ID" value="PYH83364.1"/>
    <property type="molecule type" value="Genomic_DNA"/>
</dbReference>
<reference evidence="3 4" key="1">
    <citation type="submission" date="2016-12" db="EMBL/GenBank/DDBJ databases">
        <title>The genomes of Aspergillus section Nigri reveals drivers in fungal speciation.</title>
        <authorList>
            <consortium name="DOE Joint Genome Institute"/>
            <person name="Vesth T.C."/>
            <person name="Nybo J."/>
            <person name="Theobald S."/>
            <person name="Brandl J."/>
            <person name="Frisvad J.C."/>
            <person name="Nielsen K.F."/>
            <person name="Lyhne E.K."/>
            <person name="Kogle M.E."/>
            <person name="Kuo A."/>
            <person name="Riley R."/>
            <person name="Clum A."/>
            <person name="Nolan M."/>
            <person name="Lipzen A."/>
            <person name="Salamov A."/>
            <person name="Henrissat B."/>
            <person name="Wiebenga A."/>
            <person name="De Vries R.P."/>
            <person name="Grigoriev I.V."/>
            <person name="Mortensen U.H."/>
            <person name="Andersen M.R."/>
            <person name="Baker S.E."/>
        </authorList>
    </citation>
    <scope>NUCLEOTIDE SEQUENCE [LARGE SCALE GENOMIC DNA]</scope>
    <source>
        <strain evidence="3 4">CBS 121591</strain>
    </source>
</reference>
<feature type="region of interest" description="Disordered" evidence="1">
    <location>
        <begin position="290"/>
        <end position="359"/>
    </location>
</feature>
<evidence type="ECO:0000256" key="1">
    <source>
        <dbReference type="SAM" id="MobiDB-lite"/>
    </source>
</evidence>
<dbReference type="RefSeq" id="XP_025493564.1">
    <property type="nucleotide sequence ID" value="XM_025639817.1"/>
</dbReference>
<evidence type="ECO:0000313" key="3">
    <source>
        <dbReference type="EMBL" id="PYH83364.1"/>
    </source>
</evidence>
<feature type="region of interest" description="Disordered" evidence="1">
    <location>
        <begin position="176"/>
        <end position="208"/>
    </location>
</feature>
<feature type="compositionally biased region" description="Low complexity" evidence="1">
    <location>
        <begin position="323"/>
        <end position="336"/>
    </location>
</feature>
<dbReference type="AlphaFoldDB" id="A0A319CDT8"/>
<gene>
    <name evidence="3" type="ORF">BO82DRAFT_411914</name>
</gene>
<dbReference type="InterPro" id="IPR029058">
    <property type="entry name" value="AB_hydrolase_fold"/>
</dbReference>
<proteinExistence type="predicted"/>